<comment type="cofactor">
    <cofactor evidence="1">
        <name>Mg(2+)</name>
        <dbReference type="ChEBI" id="CHEBI:18420"/>
    </cofactor>
</comment>
<keyword evidence="5" id="KW-0460">Magnesium</keyword>
<keyword evidence="4 6" id="KW-0378">Hydrolase</keyword>
<organism evidence="8 9">
    <name type="scientific">Alkalicoccobacillus gibsonii</name>
    <dbReference type="NCBI Taxonomy" id="79881"/>
    <lineage>
        <taxon>Bacteria</taxon>
        <taxon>Bacillati</taxon>
        <taxon>Bacillota</taxon>
        <taxon>Bacilli</taxon>
        <taxon>Bacillales</taxon>
        <taxon>Bacillaceae</taxon>
        <taxon>Alkalicoccobacillus</taxon>
    </lineage>
</organism>
<dbReference type="InterPro" id="IPR000086">
    <property type="entry name" value="NUDIX_hydrolase_dom"/>
</dbReference>
<dbReference type="NCBIfam" id="TIGR02705">
    <property type="entry name" value="nudix_YtkD"/>
    <property type="match status" value="1"/>
</dbReference>
<dbReference type="Pfam" id="PF00293">
    <property type="entry name" value="NUDIX"/>
    <property type="match status" value="1"/>
</dbReference>
<dbReference type="PROSITE" id="PS00893">
    <property type="entry name" value="NUDIX_BOX"/>
    <property type="match status" value="1"/>
</dbReference>
<evidence type="ECO:0000256" key="5">
    <source>
        <dbReference type="ARBA" id="ARBA00022842"/>
    </source>
</evidence>
<comment type="caution">
    <text evidence="8">The sequence shown here is derived from an EMBL/GenBank/DDBJ whole genome shotgun (WGS) entry which is preliminary data.</text>
</comment>
<sequence length="157" mass="18463">MHTFLDVYQRTVYLSFTKAPFSDSPRHVWVICRFQDQWLLTNHKKRGLEFPGGKIEPGERAEDAAKREVLEETGAVVSNLYYLGQYTVPDLDICKNVYMATIYELNQSDHYYETNGPVLVDELPSDIGEHEEYSFIMKDDVLKNCLQYIHDRQFEWV</sequence>
<reference evidence="8 9" key="1">
    <citation type="submission" date="2024-03" db="EMBL/GenBank/DDBJ databases">
        <title>Bacilli Hybrid Assemblies.</title>
        <authorList>
            <person name="Kovac J."/>
        </authorList>
    </citation>
    <scope>NUCLEOTIDE SEQUENCE [LARGE SCALE GENOMIC DNA]</scope>
    <source>
        <strain evidence="8 9">FSL R7-0666</strain>
    </source>
</reference>
<evidence type="ECO:0000256" key="2">
    <source>
        <dbReference type="ARBA" id="ARBA00005582"/>
    </source>
</evidence>
<accession>A0ABU9VMS7</accession>
<keyword evidence="3" id="KW-0479">Metal-binding</keyword>
<dbReference type="Gene3D" id="3.90.79.10">
    <property type="entry name" value="Nucleoside Triphosphate Pyrophosphohydrolase"/>
    <property type="match status" value="1"/>
</dbReference>
<gene>
    <name evidence="8" type="primary">ytkD</name>
    <name evidence="8" type="ORF">MKY91_15175</name>
</gene>
<dbReference type="CDD" id="cd04665">
    <property type="entry name" value="NUDIX_RppH"/>
    <property type="match status" value="1"/>
</dbReference>
<keyword evidence="9" id="KW-1185">Reference proteome</keyword>
<evidence type="ECO:0000256" key="6">
    <source>
        <dbReference type="RuleBase" id="RU003476"/>
    </source>
</evidence>
<evidence type="ECO:0000256" key="4">
    <source>
        <dbReference type="ARBA" id="ARBA00022801"/>
    </source>
</evidence>
<evidence type="ECO:0000313" key="9">
    <source>
        <dbReference type="Proteomes" id="UP001418796"/>
    </source>
</evidence>
<evidence type="ECO:0000259" key="7">
    <source>
        <dbReference type="PROSITE" id="PS51462"/>
    </source>
</evidence>
<dbReference type="PANTHER" id="PTHR43758">
    <property type="entry name" value="7,8-DIHYDRO-8-OXOGUANINE TRIPHOSPHATASE"/>
    <property type="match status" value="1"/>
</dbReference>
<dbReference type="InterPro" id="IPR014078">
    <property type="entry name" value="Nudix_YtkD"/>
</dbReference>
<dbReference type="InterPro" id="IPR020084">
    <property type="entry name" value="NUDIX_hydrolase_CS"/>
</dbReference>
<proteinExistence type="inferred from homology"/>
<dbReference type="InterPro" id="IPR020476">
    <property type="entry name" value="Nudix_hydrolase"/>
</dbReference>
<comment type="similarity">
    <text evidence="2 6">Belongs to the Nudix hydrolase family.</text>
</comment>
<dbReference type="Proteomes" id="UP001418796">
    <property type="component" value="Unassembled WGS sequence"/>
</dbReference>
<dbReference type="InterPro" id="IPR015797">
    <property type="entry name" value="NUDIX_hydrolase-like_dom_sf"/>
</dbReference>
<dbReference type="PRINTS" id="PR00502">
    <property type="entry name" value="NUDIXFAMILY"/>
</dbReference>
<feature type="domain" description="Nudix hydrolase" evidence="7">
    <location>
        <begin position="11"/>
        <end position="157"/>
    </location>
</feature>
<dbReference type="EMBL" id="JBCITK010000001">
    <property type="protein sequence ID" value="MEN0644493.1"/>
    <property type="molecule type" value="Genomic_DNA"/>
</dbReference>
<evidence type="ECO:0000256" key="3">
    <source>
        <dbReference type="ARBA" id="ARBA00022723"/>
    </source>
</evidence>
<dbReference type="RefSeq" id="WP_343131174.1">
    <property type="nucleotide sequence ID" value="NZ_JBCITK010000001.1"/>
</dbReference>
<dbReference type="SUPFAM" id="SSF55811">
    <property type="entry name" value="Nudix"/>
    <property type="match status" value="1"/>
</dbReference>
<dbReference type="PANTHER" id="PTHR43758:SF8">
    <property type="entry name" value="8-OXO-DGTP DIPHOSPHATASE YTKD-RELATED"/>
    <property type="match status" value="1"/>
</dbReference>
<name>A0ABU9VMS7_9BACI</name>
<dbReference type="PROSITE" id="PS51462">
    <property type="entry name" value="NUDIX"/>
    <property type="match status" value="1"/>
</dbReference>
<evidence type="ECO:0000256" key="1">
    <source>
        <dbReference type="ARBA" id="ARBA00001946"/>
    </source>
</evidence>
<evidence type="ECO:0000313" key="8">
    <source>
        <dbReference type="EMBL" id="MEN0644493.1"/>
    </source>
</evidence>
<protein>
    <submittedName>
        <fullName evidence="8">RNA deprotection pyrophosphohydrolase</fullName>
    </submittedName>
</protein>